<organism evidence="11 12">
    <name type="scientific">Anaerocolumna aminovalerica</name>
    <dbReference type="NCBI Taxonomy" id="1527"/>
    <lineage>
        <taxon>Bacteria</taxon>
        <taxon>Bacillati</taxon>
        <taxon>Bacillota</taxon>
        <taxon>Clostridia</taxon>
        <taxon>Lachnospirales</taxon>
        <taxon>Lachnospiraceae</taxon>
        <taxon>Anaerocolumna</taxon>
    </lineage>
</organism>
<dbReference type="InterPro" id="IPR012904">
    <property type="entry name" value="OGG_N"/>
</dbReference>
<keyword evidence="8" id="KW-0326">Glycosidase</keyword>
<proteinExistence type="inferred from homology"/>
<dbReference type="InterPro" id="IPR003265">
    <property type="entry name" value="HhH-GPD_domain"/>
</dbReference>
<dbReference type="RefSeq" id="WP_091689412.1">
    <property type="nucleotide sequence ID" value="NZ_BAABFM010000075.1"/>
</dbReference>
<dbReference type="SUPFAM" id="SSF48150">
    <property type="entry name" value="DNA-glycosylase"/>
    <property type="match status" value="1"/>
</dbReference>
<evidence type="ECO:0000313" key="12">
    <source>
        <dbReference type="Proteomes" id="UP000198806"/>
    </source>
</evidence>
<dbReference type="GO" id="GO:0006284">
    <property type="term" value="P:base-excision repair"/>
    <property type="evidence" value="ECO:0007669"/>
    <property type="project" value="InterPro"/>
</dbReference>
<dbReference type="PANTHER" id="PTHR10242">
    <property type="entry name" value="8-OXOGUANINE DNA GLYCOSYLASE"/>
    <property type="match status" value="1"/>
</dbReference>
<dbReference type="Gene3D" id="1.10.1670.10">
    <property type="entry name" value="Helix-hairpin-Helix base-excision DNA repair enzymes (C-terminal)"/>
    <property type="match status" value="1"/>
</dbReference>
<dbReference type="SUPFAM" id="SSF55945">
    <property type="entry name" value="TATA-box binding protein-like"/>
    <property type="match status" value="1"/>
</dbReference>
<dbReference type="Pfam" id="PF07934">
    <property type="entry name" value="OGG_N"/>
    <property type="match status" value="1"/>
</dbReference>
<dbReference type="GO" id="GO:0008534">
    <property type="term" value="F:oxidized purine nucleobase lesion DNA N-glycosylase activity"/>
    <property type="evidence" value="ECO:0007669"/>
    <property type="project" value="InterPro"/>
</dbReference>
<dbReference type="CDD" id="cd00056">
    <property type="entry name" value="ENDO3c"/>
    <property type="match status" value="1"/>
</dbReference>
<dbReference type="GO" id="GO:0006289">
    <property type="term" value="P:nucleotide-excision repair"/>
    <property type="evidence" value="ECO:0007669"/>
    <property type="project" value="InterPro"/>
</dbReference>
<dbReference type="EMBL" id="FOWD01000074">
    <property type="protein sequence ID" value="SFO69472.1"/>
    <property type="molecule type" value="Genomic_DNA"/>
</dbReference>
<comment type="similarity">
    <text evidence="1">Belongs to the type-1 OGG1 family.</text>
</comment>
<gene>
    <name evidence="11" type="ORF">SAMN04489757_1741</name>
</gene>
<sequence length="271" mass="31370">MIKNIVHFNVQQIADSGQCFRMNNIGNNSYSLVAFNKYLEIEQLDKNQVVFRCEDEDFETLWADYFDLNYDYGNVVHSIHNSEDDFLKKAVEYGEGIRILKQDLWETIVSFIISQRKSIPAIKSTIEKLCMKFGEKKSFEGKVYYTFPSPEVIAEQSMEGLQGLALGYRDKYILNTAKTIANGEVNLELIKQMSREDAILELKKLSGVGEKVANCVALYGMHKIDAFPVDVWIKRVVDTYYGGFFDTNTYKGFNGIVQQYMFYYMKNKYKS</sequence>
<dbReference type="GO" id="GO:0140078">
    <property type="term" value="F:class I DNA-(apurinic or apyrimidinic site) endonuclease activity"/>
    <property type="evidence" value="ECO:0007669"/>
    <property type="project" value="UniProtKB-EC"/>
</dbReference>
<dbReference type="SMART" id="SM00478">
    <property type="entry name" value="ENDO3c"/>
    <property type="match status" value="1"/>
</dbReference>
<dbReference type="STRING" id="1527.SAMN04489757_1741"/>
<keyword evidence="3" id="KW-0227">DNA damage</keyword>
<dbReference type="Gene3D" id="1.10.340.30">
    <property type="entry name" value="Hypothetical protein, domain 2"/>
    <property type="match status" value="1"/>
</dbReference>
<dbReference type="EC" id="4.2.99.18" evidence="2"/>
<evidence type="ECO:0000259" key="10">
    <source>
        <dbReference type="SMART" id="SM00478"/>
    </source>
</evidence>
<dbReference type="PANTHER" id="PTHR10242:SF2">
    <property type="entry name" value="N-GLYCOSYLASE_DNA LYASE"/>
    <property type="match status" value="1"/>
</dbReference>
<dbReference type="GO" id="GO:0003684">
    <property type="term" value="F:damaged DNA binding"/>
    <property type="evidence" value="ECO:0007669"/>
    <property type="project" value="InterPro"/>
</dbReference>
<protein>
    <recommendedName>
        <fullName evidence="2">DNA-(apurinic or apyrimidinic site) lyase</fullName>
        <ecNumber evidence="2">4.2.99.18</ecNumber>
    </recommendedName>
</protein>
<keyword evidence="5" id="KW-0234">DNA repair</keyword>
<keyword evidence="12" id="KW-1185">Reference proteome</keyword>
<feature type="domain" description="HhH-GPD" evidence="10">
    <location>
        <begin position="113"/>
        <end position="266"/>
    </location>
</feature>
<evidence type="ECO:0000313" key="11">
    <source>
        <dbReference type="EMBL" id="SFO69472.1"/>
    </source>
</evidence>
<evidence type="ECO:0000256" key="3">
    <source>
        <dbReference type="ARBA" id="ARBA00022763"/>
    </source>
</evidence>
<evidence type="ECO:0000256" key="7">
    <source>
        <dbReference type="ARBA" id="ARBA00023268"/>
    </source>
</evidence>
<evidence type="ECO:0000256" key="1">
    <source>
        <dbReference type="ARBA" id="ARBA00010679"/>
    </source>
</evidence>
<dbReference type="InterPro" id="IPR023170">
    <property type="entry name" value="HhH_base_excis_C"/>
</dbReference>
<dbReference type="Proteomes" id="UP000198806">
    <property type="component" value="Unassembled WGS sequence"/>
</dbReference>
<dbReference type="InterPro" id="IPR011257">
    <property type="entry name" value="DNA_glycosylase"/>
</dbReference>
<comment type="catalytic activity">
    <reaction evidence="9">
        <text>2'-deoxyribonucleotide-(2'-deoxyribose 5'-phosphate)-2'-deoxyribonucleotide-DNA = a 3'-end 2'-deoxyribonucleotide-(2,3-dehydro-2,3-deoxyribose 5'-phosphate)-DNA + a 5'-end 5'-phospho-2'-deoxyribonucleoside-DNA + H(+)</text>
        <dbReference type="Rhea" id="RHEA:66592"/>
        <dbReference type="Rhea" id="RHEA-COMP:13180"/>
        <dbReference type="Rhea" id="RHEA-COMP:16897"/>
        <dbReference type="Rhea" id="RHEA-COMP:17067"/>
        <dbReference type="ChEBI" id="CHEBI:15378"/>
        <dbReference type="ChEBI" id="CHEBI:136412"/>
        <dbReference type="ChEBI" id="CHEBI:157695"/>
        <dbReference type="ChEBI" id="CHEBI:167181"/>
        <dbReference type="EC" id="4.2.99.18"/>
    </reaction>
</comment>
<keyword evidence="6 11" id="KW-0456">Lyase</keyword>
<evidence type="ECO:0000256" key="6">
    <source>
        <dbReference type="ARBA" id="ARBA00023239"/>
    </source>
</evidence>
<accession>A0A1I5J9P3</accession>
<dbReference type="InterPro" id="IPR052054">
    <property type="entry name" value="Oxidative_DNA_repair_enzyme"/>
</dbReference>
<keyword evidence="7" id="KW-0511">Multifunctional enzyme</keyword>
<dbReference type="AlphaFoldDB" id="A0A1I5J9P3"/>
<evidence type="ECO:0000256" key="8">
    <source>
        <dbReference type="ARBA" id="ARBA00023295"/>
    </source>
</evidence>
<keyword evidence="4" id="KW-0378">Hydrolase</keyword>
<dbReference type="Pfam" id="PF00730">
    <property type="entry name" value="HhH-GPD"/>
    <property type="match status" value="1"/>
</dbReference>
<evidence type="ECO:0000256" key="2">
    <source>
        <dbReference type="ARBA" id="ARBA00012720"/>
    </source>
</evidence>
<name>A0A1I5J9P3_9FIRM</name>
<evidence type="ECO:0000256" key="4">
    <source>
        <dbReference type="ARBA" id="ARBA00022801"/>
    </source>
</evidence>
<evidence type="ECO:0000256" key="5">
    <source>
        <dbReference type="ARBA" id="ARBA00023204"/>
    </source>
</evidence>
<dbReference type="Gene3D" id="3.30.310.260">
    <property type="match status" value="1"/>
</dbReference>
<reference evidence="11 12" key="1">
    <citation type="submission" date="2016-10" db="EMBL/GenBank/DDBJ databases">
        <authorList>
            <person name="de Groot N.N."/>
        </authorList>
    </citation>
    <scope>NUCLEOTIDE SEQUENCE [LARGE SCALE GENOMIC DNA]</scope>
    <source>
        <strain evidence="11 12">DSM 1283</strain>
    </source>
</reference>
<dbReference type="OrthoDB" id="9798522at2"/>
<evidence type="ECO:0000256" key="9">
    <source>
        <dbReference type="ARBA" id="ARBA00044632"/>
    </source>
</evidence>